<comment type="similarity">
    <text evidence="3">Belongs to the ubiquitin-activating E1 family.</text>
</comment>
<comment type="subunit">
    <text evidence="6">Heterodimer of SAE1 and UBA2/SAE2. The heterodimer corresponds to the two domains that are encoded on a single polypeptide chain in ubiquitin-activating enzyme E1. Interacts with UBE2I.</text>
</comment>
<evidence type="ECO:0000256" key="2">
    <source>
        <dbReference type="ARBA" id="ARBA00004718"/>
    </source>
</evidence>
<dbReference type="GO" id="GO:0031510">
    <property type="term" value="C:SUMO activating enzyme complex"/>
    <property type="evidence" value="ECO:0007669"/>
    <property type="project" value="TreeGrafter"/>
</dbReference>
<protein>
    <recommendedName>
        <fullName evidence="7">SUMO-activating enzyme subunit 1</fullName>
    </recommendedName>
    <alternativeName>
        <fullName evidence="8">Ubiquitin-like 1-activating enzyme E1A</fullName>
    </alternativeName>
</protein>
<feature type="compositionally biased region" description="Polar residues" evidence="9">
    <location>
        <begin position="199"/>
        <end position="210"/>
    </location>
</feature>
<dbReference type="GO" id="GO:0005737">
    <property type="term" value="C:cytoplasm"/>
    <property type="evidence" value="ECO:0007669"/>
    <property type="project" value="TreeGrafter"/>
</dbReference>
<dbReference type="InterPro" id="IPR000594">
    <property type="entry name" value="ThiF_NAD_FAD-bd"/>
</dbReference>
<dbReference type="InterPro" id="IPR000011">
    <property type="entry name" value="UBQ/SUMO-activ_enz_E1-like"/>
</dbReference>
<dbReference type="OrthoDB" id="412647at2759"/>
<proteinExistence type="inferred from homology"/>
<dbReference type="Proteomes" id="UP000593567">
    <property type="component" value="Unassembled WGS sequence"/>
</dbReference>
<evidence type="ECO:0000256" key="3">
    <source>
        <dbReference type="ARBA" id="ARBA00005673"/>
    </source>
</evidence>
<reference evidence="11" key="1">
    <citation type="submission" date="2020-06" db="EMBL/GenBank/DDBJ databases">
        <title>Draft genome of Bugula neritina, a colonial animal packing powerful symbionts and potential medicines.</title>
        <authorList>
            <person name="Rayko M."/>
        </authorList>
    </citation>
    <scope>NUCLEOTIDE SEQUENCE [LARGE SCALE GENOMIC DNA]</scope>
    <source>
        <strain evidence="11">Kwan_BN1</strain>
    </source>
</reference>
<evidence type="ECO:0000256" key="8">
    <source>
        <dbReference type="ARBA" id="ARBA00044354"/>
    </source>
</evidence>
<evidence type="ECO:0000313" key="11">
    <source>
        <dbReference type="EMBL" id="KAF6028352.1"/>
    </source>
</evidence>
<dbReference type="Gene3D" id="3.40.50.720">
    <property type="entry name" value="NAD(P)-binding Rossmann-like Domain"/>
    <property type="match status" value="1"/>
</dbReference>
<evidence type="ECO:0000259" key="10">
    <source>
        <dbReference type="Pfam" id="PF00899"/>
    </source>
</evidence>
<evidence type="ECO:0000256" key="4">
    <source>
        <dbReference type="ARBA" id="ARBA00022786"/>
    </source>
</evidence>
<keyword evidence="5" id="KW-0539">Nucleus</keyword>
<dbReference type="AlphaFoldDB" id="A0A7J7JPS3"/>
<evidence type="ECO:0000256" key="9">
    <source>
        <dbReference type="SAM" id="MobiDB-lite"/>
    </source>
</evidence>
<evidence type="ECO:0000313" key="12">
    <source>
        <dbReference type="Proteomes" id="UP000593567"/>
    </source>
</evidence>
<feature type="region of interest" description="Disordered" evidence="9">
    <location>
        <begin position="183"/>
        <end position="210"/>
    </location>
</feature>
<keyword evidence="4" id="KW-0833">Ubl conjugation pathway</keyword>
<comment type="pathway">
    <text evidence="2">Protein modification; protein sumoylation.</text>
</comment>
<dbReference type="PRINTS" id="PR01849">
    <property type="entry name" value="UBIQUITINACT"/>
</dbReference>
<sequence length="366" mass="40573">MRRDKNIMSSQAITEDEAALYDRQIRLWGLDAQKRMRASDVLVIGVNGLTGEVMKNIVLAGINSLTILDDAEVTEDHLSAMFVVSSDHLGKKVAEASLNAIRRLNPLVKVTADVSSVKDKDAEFFKQFHIVCMSSVDITLLTRVNDICREHKVKFFCGSVFGFYGFMFSDLGTHEYAEEIKVSKSDTSNGPTAAKQRRLNSSNSKPETETVTVKNTSHFESFKSTLSVDWSTLTPKQLKKTSHIYFITRSLLEFSTKSGHKPKMGDIDKLLAQCTETMTNLKLDPSLLLDKFTPSMACTPEMSPVCAVIGGVLGQEILKAVSQKDAPHNNYFLFNPENNAGIVETIHSKAFLPPAKKSTVVEELIL</sequence>
<dbReference type="PANTHER" id="PTHR10953:SF162">
    <property type="entry name" value="SUMO-ACTIVATING ENZYME SUBUNIT 1"/>
    <property type="match status" value="1"/>
</dbReference>
<gene>
    <name evidence="11" type="ORF">EB796_013352</name>
</gene>
<keyword evidence="12" id="KW-1185">Reference proteome</keyword>
<accession>A0A7J7JPS3</accession>
<comment type="caution">
    <text evidence="11">The sequence shown here is derived from an EMBL/GenBank/DDBJ whole genome shotgun (WGS) entry which is preliminary data.</text>
</comment>
<dbReference type="Pfam" id="PF00899">
    <property type="entry name" value="ThiF"/>
    <property type="match status" value="1"/>
</dbReference>
<dbReference type="InterPro" id="IPR045886">
    <property type="entry name" value="ThiF/MoeB/HesA"/>
</dbReference>
<evidence type="ECO:0000256" key="5">
    <source>
        <dbReference type="ARBA" id="ARBA00023242"/>
    </source>
</evidence>
<dbReference type="GO" id="GO:0019948">
    <property type="term" value="F:SUMO activating enzyme activity"/>
    <property type="evidence" value="ECO:0007669"/>
    <property type="project" value="TreeGrafter"/>
</dbReference>
<evidence type="ECO:0000256" key="7">
    <source>
        <dbReference type="ARBA" id="ARBA00044187"/>
    </source>
</evidence>
<dbReference type="EMBL" id="VXIV02001960">
    <property type="protein sequence ID" value="KAF6028352.1"/>
    <property type="molecule type" value="Genomic_DNA"/>
</dbReference>
<evidence type="ECO:0000256" key="6">
    <source>
        <dbReference type="ARBA" id="ARBA00026003"/>
    </source>
</evidence>
<dbReference type="SUPFAM" id="SSF69572">
    <property type="entry name" value="Activating enzymes of the ubiquitin-like proteins"/>
    <property type="match status" value="1"/>
</dbReference>
<organism evidence="11 12">
    <name type="scientific">Bugula neritina</name>
    <name type="common">Brown bryozoan</name>
    <name type="synonym">Sertularia neritina</name>
    <dbReference type="NCBI Taxonomy" id="10212"/>
    <lineage>
        <taxon>Eukaryota</taxon>
        <taxon>Metazoa</taxon>
        <taxon>Spiralia</taxon>
        <taxon>Lophotrochozoa</taxon>
        <taxon>Bryozoa</taxon>
        <taxon>Gymnolaemata</taxon>
        <taxon>Cheilostomatida</taxon>
        <taxon>Flustrina</taxon>
        <taxon>Buguloidea</taxon>
        <taxon>Bugulidae</taxon>
        <taxon>Bugula</taxon>
    </lineage>
</organism>
<evidence type="ECO:0000256" key="1">
    <source>
        <dbReference type="ARBA" id="ARBA00004123"/>
    </source>
</evidence>
<dbReference type="PANTHER" id="PTHR10953">
    <property type="entry name" value="UBIQUITIN-ACTIVATING ENZYME E1"/>
    <property type="match status" value="1"/>
</dbReference>
<dbReference type="GO" id="GO:0016925">
    <property type="term" value="P:protein sumoylation"/>
    <property type="evidence" value="ECO:0007669"/>
    <property type="project" value="TreeGrafter"/>
</dbReference>
<name>A0A7J7JPS3_BUGNE</name>
<feature type="domain" description="THIF-type NAD/FAD binding fold" evidence="10">
    <location>
        <begin position="21"/>
        <end position="345"/>
    </location>
</feature>
<dbReference type="InterPro" id="IPR035985">
    <property type="entry name" value="Ubiquitin-activating_enz"/>
</dbReference>
<comment type="subcellular location">
    <subcellularLocation>
        <location evidence="1">Nucleus</location>
    </subcellularLocation>
</comment>